<dbReference type="InterPro" id="IPR029058">
    <property type="entry name" value="AB_hydrolase_fold"/>
</dbReference>
<dbReference type="Proteomes" id="UP000663918">
    <property type="component" value="Chromosome"/>
</dbReference>
<dbReference type="NCBIfam" id="TIGR01849">
    <property type="entry name" value="PHB_depoly_PhaZ"/>
    <property type="match status" value="1"/>
</dbReference>
<proteinExistence type="predicted"/>
<evidence type="ECO:0000313" key="2">
    <source>
        <dbReference type="EMBL" id="QTC90746.1"/>
    </source>
</evidence>
<dbReference type="PIRSF" id="PIRSF020818">
    <property type="entry name" value="PHB_depoly_PhaZ"/>
    <property type="match status" value="1"/>
</dbReference>
<accession>A0A975GUX3</accession>
<reference evidence="2" key="1">
    <citation type="submission" date="2020-09" db="EMBL/GenBank/DDBJ databases">
        <title>Brevundimonas sp. LVF2 isolated from a puddle in Goettingen, Germany.</title>
        <authorList>
            <person name="Friedrich I."/>
            <person name="Klassen A."/>
            <person name="Hannes N."/>
            <person name="Schneider D."/>
            <person name="Hertel R."/>
            <person name="Daniel R."/>
        </authorList>
    </citation>
    <scope>NUCLEOTIDE SEQUENCE</scope>
    <source>
        <strain evidence="2">LVF2</strain>
    </source>
</reference>
<dbReference type="Pfam" id="PF06850">
    <property type="entry name" value="PHB_depo_C"/>
    <property type="match status" value="1"/>
</dbReference>
<dbReference type="InterPro" id="IPR009656">
    <property type="entry name" value="PHB_depo_C"/>
</dbReference>
<keyword evidence="3" id="KW-1185">Reference proteome</keyword>
<protein>
    <submittedName>
        <fullName evidence="2">Polyhydroxyalkanoate depolymerase</fullName>
    </submittedName>
</protein>
<evidence type="ECO:0000313" key="3">
    <source>
        <dbReference type="Proteomes" id="UP000663918"/>
    </source>
</evidence>
<dbReference type="Gene3D" id="3.40.50.1820">
    <property type="entry name" value="alpha/beta hydrolase"/>
    <property type="match status" value="1"/>
</dbReference>
<dbReference type="KEGG" id="bgoe:IFJ75_16135"/>
<gene>
    <name evidence="2" type="ORF">IFJ75_16135</name>
</gene>
<evidence type="ECO:0000259" key="1">
    <source>
        <dbReference type="Pfam" id="PF06850"/>
    </source>
</evidence>
<organism evidence="2 3">
    <name type="scientific">Brevundimonas goettingensis</name>
    <dbReference type="NCBI Taxonomy" id="2774190"/>
    <lineage>
        <taxon>Bacteria</taxon>
        <taxon>Pseudomonadati</taxon>
        <taxon>Pseudomonadota</taxon>
        <taxon>Alphaproteobacteria</taxon>
        <taxon>Caulobacterales</taxon>
        <taxon>Caulobacteraceae</taxon>
        <taxon>Brevundimonas</taxon>
    </lineage>
</organism>
<dbReference type="PANTHER" id="PTHR36837">
    <property type="entry name" value="POLY(3-HYDROXYALKANOATE) POLYMERASE SUBUNIT PHAC"/>
    <property type="match status" value="1"/>
</dbReference>
<dbReference type="RefSeq" id="WP_207869407.1">
    <property type="nucleotide sequence ID" value="NZ_CP062222.1"/>
</dbReference>
<dbReference type="InterPro" id="IPR051321">
    <property type="entry name" value="PHA/PHB_synthase"/>
</dbReference>
<feature type="domain" description="PHB de-polymerase C-terminal" evidence="1">
    <location>
        <begin position="211"/>
        <end position="412"/>
    </location>
</feature>
<dbReference type="SUPFAM" id="SSF53474">
    <property type="entry name" value="alpha/beta-Hydrolases"/>
    <property type="match status" value="1"/>
</dbReference>
<dbReference type="InterPro" id="IPR010915">
    <property type="entry name" value="PHB_depoly_PhaZ"/>
</dbReference>
<dbReference type="AlphaFoldDB" id="A0A975GUX3"/>
<dbReference type="EMBL" id="CP062222">
    <property type="protein sequence ID" value="QTC90746.1"/>
    <property type="molecule type" value="Genomic_DNA"/>
</dbReference>
<sequence>MLYALHELAYQSAQPFRFGAQFARKFWTSPFNPASDTAIGRTAYASAELFESVTRRYGKPDWGLEVVTIDGKPVRTVEQVVWESPWVKMVRFARNVGDLKRAKKPVAAPSVLIVAPLSGHYATLLRGTVETFLQDHDVYVSDWTNARQVPMLEGRFDFHDYMDHVRSMLAQIGPRAHVVAVCQPGPPVLAMAAVMAEENDPNRPASMTFMGSPIDARLSPTVTNVLAEEKPFTWFQSNMIHTVPWPYPGFGRRVYPGFVQLYSFMSMNEERHTDAHWTYFKDLVKGDGDGVEKHEQFYDEYLSVLDLSEEFYLQTIDIVFQDYTLAKGELVHDGRPVDLSKIMDIGLMTVEGENDDISGVGQTQAAHILCPNVPVERRVLYVQPDVGHYGVFNGRRFREEIYPRTRDFIATNEKLCAVPDRSATAA</sequence>
<name>A0A975GUX3_9CAUL</name>
<dbReference type="PANTHER" id="PTHR36837:SF4">
    <property type="entry name" value="BLR0908 PROTEIN"/>
    <property type="match status" value="1"/>
</dbReference>